<dbReference type="EMBL" id="OY726395">
    <property type="protein sequence ID" value="CAJ1585969.1"/>
    <property type="molecule type" value="Genomic_DNA"/>
</dbReference>
<keyword evidence="1" id="KW-0812">Transmembrane</keyword>
<keyword evidence="1" id="KW-0472">Membrane</keyword>
<dbReference type="RefSeq" id="WP_316512044.1">
    <property type="nucleotide sequence ID" value="NZ_OY726395.1"/>
</dbReference>
<organism evidence="2 3">
    <name type="scientific">[Mycobacterium] wendilense</name>
    <dbReference type="NCBI Taxonomy" id="3064284"/>
    <lineage>
        <taxon>Bacteria</taxon>
        <taxon>Bacillati</taxon>
        <taxon>Actinomycetota</taxon>
        <taxon>Actinomycetes</taxon>
        <taxon>Mycobacteriales</taxon>
        <taxon>Mycobacteriaceae</taxon>
        <taxon>Mycolicibacter</taxon>
    </lineage>
</organism>
<feature type="transmembrane region" description="Helical" evidence="1">
    <location>
        <begin position="12"/>
        <end position="34"/>
    </location>
</feature>
<feature type="transmembrane region" description="Helical" evidence="1">
    <location>
        <begin position="298"/>
        <end position="321"/>
    </location>
</feature>
<sequence>MATRPHEAPAPAQAVGIVVVLTVVLAVIFVAFALPATKSAPRDVPIGVAGPPPAITAIESGLARNAPGSFAVTTYDDRDSLADAIRNREVYGGLSAGPQGPTLLLATGASPMVAQALTQLGTAMAQNTGMPLHTEDLAPLPGGDPRGVGLAAAALPLTLAALLPAIALVVLFNGRPGLQTTTMIGFAAVASLTVTALLRYLFGSIEQHFWGVTAALFVGITATGLALLGLGALFGRVGLGLGAAAAILLGNPLSGINSAPELLPGGWGAFGQLLPQGANATLLRSAAYFGDSFPDQRASTALVVLGCWAAAGALMIAVAWLRQRRSRA</sequence>
<keyword evidence="3" id="KW-1185">Reference proteome</keyword>
<reference evidence="2 3" key="1">
    <citation type="submission" date="2023-08" db="EMBL/GenBank/DDBJ databases">
        <authorList>
            <person name="Folkvardsen B D."/>
            <person name="Norman A."/>
        </authorList>
    </citation>
    <scope>NUCLEOTIDE SEQUENCE [LARGE SCALE GENOMIC DNA]</scope>
    <source>
        <strain evidence="2 3">Mu0050</strain>
    </source>
</reference>
<gene>
    <name evidence="2" type="ORF">MU0050_004014</name>
</gene>
<protein>
    <submittedName>
        <fullName evidence="2">ABC transporter permease</fullName>
    </submittedName>
</protein>
<proteinExistence type="predicted"/>
<evidence type="ECO:0000313" key="3">
    <source>
        <dbReference type="Proteomes" id="UP001190466"/>
    </source>
</evidence>
<keyword evidence="1" id="KW-1133">Transmembrane helix</keyword>
<dbReference type="Proteomes" id="UP001190466">
    <property type="component" value="Chromosome"/>
</dbReference>
<accession>A0ABM9MIG4</accession>
<feature type="transmembrane region" description="Helical" evidence="1">
    <location>
        <begin position="148"/>
        <end position="172"/>
    </location>
</feature>
<evidence type="ECO:0000256" key="1">
    <source>
        <dbReference type="SAM" id="Phobius"/>
    </source>
</evidence>
<feature type="transmembrane region" description="Helical" evidence="1">
    <location>
        <begin position="237"/>
        <end position="256"/>
    </location>
</feature>
<evidence type="ECO:0000313" key="2">
    <source>
        <dbReference type="EMBL" id="CAJ1585969.1"/>
    </source>
</evidence>
<name>A0ABM9MIG4_9MYCO</name>
<feature type="transmembrane region" description="Helical" evidence="1">
    <location>
        <begin position="208"/>
        <end position="230"/>
    </location>
</feature>
<feature type="transmembrane region" description="Helical" evidence="1">
    <location>
        <begin position="184"/>
        <end position="202"/>
    </location>
</feature>